<comment type="caution">
    <text evidence="16">The sequence shown here is derived from an EMBL/GenBank/DDBJ whole genome shotgun (WGS) entry which is preliminary data.</text>
</comment>
<dbReference type="InterPro" id="IPR002429">
    <property type="entry name" value="CcO_II-like_C"/>
</dbReference>
<dbReference type="PROSITE" id="PS50857">
    <property type="entry name" value="COX2_CUA"/>
    <property type="match status" value="1"/>
</dbReference>
<dbReference type="GO" id="GO:0005507">
    <property type="term" value="F:copper ion binding"/>
    <property type="evidence" value="ECO:0007669"/>
    <property type="project" value="InterPro"/>
</dbReference>
<evidence type="ECO:0000313" key="16">
    <source>
        <dbReference type="EMBL" id="KOS12411.1"/>
    </source>
</evidence>
<evidence type="ECO:0000256" key="2">
    <source>
        <dbReference type="ARBA" id="ARBA00010535"/>
    </source>
</evidence>
<dbReference type="PROSITE" id="PS00668">
    <property type="entry name" value="COMPLEX1_ND1_2"/>
    <property type="match status" value="1"/>
</dbReference>
<dbReference type="Gene3D" id="1.10.287.90">
    <property type="match status" value="1"/>
</dbReference>
<evidence type="ECO:0000256" key="4">
    <source>
        <dbReference type="ARBA" id="ARBA00022660"/>
    </source>
</evidence>
<dbReference type="GO" id="GO:0004129">
    <property type="term" value="F:cytochrome-c oxidase activity"/>
    <property type="evidence" value="ECO:0007669"/>
    <property type="project" value="UniProtKB-EC"/>
</dbReference>
<dbReference type="PANTHER" id="PTHR11432">
    <property type="entry name" value="NADH DEHYDROGENASE SUBUNIT 1"/>
    <property type="match status" value="1"/>
</dbReference>
<dbReference type="PROSITE" id="PS50999">
    <property type="entry name" value="COX2_TM"/>
    <property type="match status" value="1"/>
</dbReference>
<dbReference type="SUPFAM" id="SSF81464">
    <property type="entry name" value="Cytochrome c oxidase subunit II-like, transmembrane region"/>
    <property type="match status" value="1"/>
</dbReference>
<feature type="transmembrane region" description="Helical" evidence="12">
    <location>
        <begin position="434"/>
        <end position="461"/>
    </location>
</feature>
<gene>
    <name evidence="16" type="ORF">Malapachy_1280</name>
</gene>
<evidence type="ECO:0000256" key="13">
    <source>
        <dbReference type="SAM" id="SignalP"/>
    </source>
</evidence>
<keyword evidence="10" id="KW-0999">Mitochondrion inner membrane</keyword>
<evidence type="ECO:0000256" key="1">
    <source>
        <dbReference type="ARBA" id="ARBA00004141"/>
    </source>
</evidence>
<evidence type="ECO:0000256" key="6">
    <source>
        <dbReference type="ARBA" id="ARBA00022982"/>
    </source>
</evidence>
<dbReference type="GO" id="GO:0022900">
    <property type="term" value="P:electron transport chain"/>
    <property type="evidence" value="ECO:0007669"/>
    <property type="project" value="InterPro"/>
</dbReference>
<dbReference type="InterPro" id="IPR018086">
    <property type="entry name" value="NADH_UbQ_OxRdtase_su1_CS"/>
</dbReference>
<keyword evidence="11" id="KW-0520">NAD</keyword>
<dbReference type="Proteomes" id="UP000037751">
    <property type="component" value="Unassembled WGS sequence"/>
</dbReference>
<comment type="subcellular location">
    <subcellularLocation>
        <location evidence="1">Membrane</location>
        <topology evidence="1">Multi-pass membrane protein</topology>
    </subcellularLocation>
    <subcellularLocation>
        <location evidence="10">Mitochondrion inner membrane</location>
        <topology evidence="10">Multi-pass membrane protein</topology>
    </subcellularLocation>
</comment>
<dbReference type="InterPro" id="IPR036257">
    <property type="entry name" value="Cyt_c_oxidase_su2_TM_sf"/>
</dbReference>
<feature type="transmembrane region" description="Helical" evidence="12">
    <location>
        <begin position="357"/>
        <end position="378"/>
    </location>
</feature>
<keyword evidence="10" id="KW-0479">Metal-binding</keyword>
<evidence type="ECO:0000259" key="15">
    <source>
        <dbReference type="PROSITE" id="PS50999"/>
    </source>
</evidence>
<dbReference type="PRINTS" id="PR01166">
    <property type="entry name" value="CYCOXIDASEII"/>
</dbReference>
<feature type="transmembrane region" description="Helical" evidence="12">
    <location>
        <begin position="211"/>
        <end position="234"/>
    </location>
</feature>
<feature type="domain" description="Cytochrome oxidase subunit II copper A binding" evidence="14">
    <location>
        <begin position="114"/>
        <end position="252"/>
    </location>
</feature>
<feature type="signal peptide" evidence="13">
    <location>
        <begin position="1"/>
        <end position="16"/>
    </location>
</feature>
<comment type="similarity">
    <text evidence="10">Belongs to the cytochrome c oxidase subunit 2 family.</text>
</comment>
<evidence type="ECO:0000259" key="14">
    <source>
        <dbReference type="PROSITE" id="PS50857"/>
    </source>
</evidence>
<evidence type="ECO:0000256" key="10">
    <source>
        <dbReference type="RuleBase" id="RU000457"/>
    </source>
</evidence>
<keyword evidence="3 10" id="KW-0813">Transport</keyword>
<dbReference type="GO" id="GO:0003954">
    <property type="term" value="F:NADH dehydrogenase activity"/>
    <property type="evidence" value="ECO:0007669"/>
    <property type="project" value="TreeGrafter"/>
</dbReference>
<keyword evidence="8 10" id="KW-0472">Membrane</keyword>
<comment type="similarity">
    <text evidence="2 11">Belongs to the complex I subunit 1 family.</text>
</comment>
<feature type="transmembrane region" description="Helical" evidence="12">
    <location>
        <begin position="280"/>
        <end position="300"/>
    </location>
</feature>
<dbReference type="Pfam" id="PF02790">
    <property type="entry name" value="COX2_TM"/>
    <property type="match status" value="1"/>
</dbReference>
<comment type="catalytic activity">
    <reaction evidence="9">
        <text>4 Fe(II)-[cytochrome c] + O2 + 8 H(+)(in) = 4 Fe(III)-[cytochrome c] + 2 H2O + 4 H(+)(out)</text>
        <dbReference type="Rhea" id="RHEA:11436"/>
        <dbReference type="Rhea" id="RHEA-COMP:10350"/>
        <dbReference type="Rhea" id="RHEA-COMP:14399"/>
        <dbReference type="ChEBI" id="CHEBI:15377"/>
        <dbReference type="ChEBI" id="CHEBI:15378"/>
        <dbReference type="ChEBI" id="CHEBI:15379"/>
        <dbReference type="ChEBI" id="CHEBI:29033"/>
        <dbReference type="ChEBI" id="CHEBI:29034"/>
        <dbReference type="EC" id="7.1.1.9"/>
    </reaction>
    <physiologicalReaction direction="left-to-right" evidence="9">
        <dbReference type="Rhea" id="RHEA:11437"/>
    </physiologicalReaction>
</comment>
<evidence type="ECO:0000256" key="7">
    <source>
        <dbReference type="ARBA" id="ARBA00022989"/>
    </source>
</evidence>
<sequence length="536" mass="59679">MFSYVLSLFFTSSLLCDSPERWQMGPQDGASPIQEGIVELLSSVAFYLVIIVFGVAWAIFSAVKNFSEKKNPLTYHFSHGTTIELVWTITPAFVLIAIAFPSFKLLYLTDEVFSPSMTIKAVGHQWYWSYEYSDFLNEDGESIEFDSYMIPESDITDGQLRLLDVDNNVVVPVDTTIRFIITGQDVIHSFAVPSLGIKVDAFDVSVTQGPLVSLLLILIVFVPMLLCVAFMTIIERKVMGSMQRRIGPNVVGYYGVLQPFADALKLVVKEQVIPAQSNKALFYLAPMISLIFSLFGWAVIPFGPGMAIADLSIGILFSLAVSSIGVYGALFAGWAANSKYAFLGSLRATAQMVSYELIFSTCVFAVILLAGSLNLTTIVESQTAIWFIVPLFPVFILYIVSALAELNRTPFDLPEAESELVCGFMTEHSGMIFVFFYLAEYSGVVLMSTFSSILFLGGYAFPEIFVNETFINLQSIILAIKALLFMFFFVWVRATFVRQRYDRLMIFCWTQLLPMTIALLVLVPSLLIAFDIPAVN</sequence>
<feature type="transmembrane region" description="Helical" evidence="12">
    <location>
        <begin position="40"/>
        <end position="63"/>
    </location>
</feature>
<evidence type="ECO:0000256" key="12">
    <source>
        <dbReference type="SAM" id="Phobius"/>
    </source>
</evidence>
<dbReference type="GO" id="GO:0009060">
    <property type="term" value="P:aerobic respiration"/>
    <property type="evidence" value="ECO:0007669"/>
    <property type="project" value="TreeGrafter"/>
</dbReference>
<evidence type="ECO:0000256" key="8">
    <source>
        <dbReference type="ARBA" id="ARBA00023136"/>
    </source>
</evidence>
<dbReference type="GO" id="GO:0005743">
    <property type="term" value="C:mitochondrial inner membrane"/>
    <property type="evidence" value="ECO:0007669"/>
    <property type="project" value="UniProtKB-SubCell"/>
</dbReference>
<feature type="transmembrane region" description="Helical" evidence="12">
    <location>
        <begin position="312"/>
        <end position="336"/>
    </location>
</feature>
<keyword evidence="10" id="KW-0186">Copper</keyword>
<keyword evidence="6 10" id="KW-0249">Electron transport</keyword>
<comment type="cofactor">
    <cofactor evidence="10">
        <name>Cu cation</name>
        <dbReference type="ChEBI" id="CHEBI:23378"/>
    </cofactor>
    <text evidence="10">Binds a copper A center.</text>
</comment>
<evidence type="ECO:0000256" key="3">
    <source>
        <dbReference type="ARBA" id="ARBA00022448"/>
    </source>
</evidence>
<keyword evidence="7 12" id="KW-1133">Transmembrane helix</keyword>
<dbReference type="GeneID" id="28727660"/>
<keyword evidence="17" id="KW-1185">Reference proteome</keyword>
<organism evidence="16 17">
    <name type="scientific">Malassezia pachydermatis</name>
    <dbReference type="NCBI Taxonomy" id="77020"/>
    <lineage>
        <taxon>Eukaryota</taxon>
        <taxon>Fungi</taxon>
        <taxon>Dikarya</taxon>
        <taxon>Basidiomycota</taxon>
        <taxon>Ustilaginomycotina</taxon>
        <taxon>Malasseziomycetes</taxon>
        <taxon>Malasseziales</taxon>
        <taxon>Malasseziaceae</taxon>
        <taxon>Malassezia</taxon>
    </lineage>
</organism>
<proteinExistence type="inferred from homology"/>
<keyword evidence="13" id="KW-0732">Signal</keyword>
<feature type="transmembrane region" description="Helical" evidence="12">
    <location>
        <begin position="84"/>
        <end position="107"/>
    </location>
</feature>
<feature type="transmembrane region" description="Helical" evidence="12">
    <location>
        <begin position="384"/>
        <end position="404"/>
    </location>
</feature>
<evidence type="ECO:0000256" key="5">
    <source>
        <dbReference type="ARBA" id="ARBA00022692"/>
    </source>
</evidence>
<dbReference type="RefSeq" id="XP_017990043.1">
    <property type="nucleotide sequence ID" value="XM_018135785.1"/>
</dbReference>
<dbReference type="NCBIfam" id="NF004741">
    <property type="entry name" value="PRK06076.1-2"/>
    <property type="match status" value="1"/>
</dbReference>
<evidence type="ECO:0000256" key="11">
    <source>
        <dbReference type="RuleBase" id="RU000471"/>
    </source>
</evidence>
<evidence type="ECO:0000313" key="17">
    <source>
        <dbReference type="Proteomes" id="UP000037751"/>
    </source>
</evidence>
<name>A0A0M8MRX5_9BASI</name>
<feature type="chain" id="PRO_5005818672" description="Cytochrome c oxidase subunit 2" evidence="13">
    <location>
        <begin position="17"/>
        <end position="536"/>
    </location>
</feature>
<dbReference type="Gene3D" id="2.60.40.420">
    <property type="entry name" value="Cupredoxins - blue copper proteins"/>
    <property type="match status" value="1"/>
</dbReference>
<dbReference type="InterPro" id="IPR001694">
    <property type="entry name" value="NADH_UbQ_OxRdtase_su1/FPO"/>
</dbReference>
<dbReference type="SUPFAM" id="SSF49503">
    <property type="entry name" value="Cupredoxins"/>
    <property type="match status" value="1"/>
</dbReference>
<dbReference type="InterPro" id="IPR011759">
    <property type="entry name" value="Cyt_c_oxidase_su2_TM_dom"/>
</dbReference>
<dbReference type="PROSITE" id="PS00667">
    <property type="entry name" value="COMPLEX1_ND1_1"/>
    <property type="match status" value="1"/>
</dbReference>
<reference evidence="16 17" key="1">
    <citation type="submission" date="2015-07" db="EMBL/GenBank/DDBJ databases">
        <title>Draft Genome Sequence of Malassezia furfur CBS1878 and Malassezia pachydermatis CBS1879.</title>
        <authorList>
            <person name="Triana S."/>
            <person name="Ohm R."/>
            <person name="Gonzalez A."/>
            <person name="DeCock H."/>
            <person name="Restrepo S."/>
            <person name="Celis A."/>
        </authorList>
    </citation>
    <scope>NUCLEOTIDE SEQUENCE [LARGE SCALE GENOMIC DNA]</scope>
    <source>
        <strain evidence="16 17">CBS 1879</strain>
    </source>
</reference>
<dbReference type="Pfam" id="PF00146">
    <property type="entry name" value="NADHdh"/>
    <property type="match status" value="1"/>
</dbReference>
<feature type="transmembrane region" description="Helical" evidence="12">
    <location>
        <begin position="473"/>
        <end position="492"/>
    </location>
</feature>
<dbReference type="HAMAP" id="MF_01350">
    <property type="entry name" value="NDH1_NuoH"/>
    <property type="match status" value="1"/>
</dbReference>
<feature type="domain" description="Cytochrome oxidase subunit II transmembrane region profile" evidence="15">
    <location>
        <begin position="18"/>
        <end position="113"/>
    </location>
</feature>
<evidence type="ECO:0000256" key="9">
    <source>
        <dbReference type="ARBA" id="ARBA00049512"/>
    </source>
</evidence>
<dbReference type="InterPro" id="IPR008972">
    <property type="entry name" value="Cupredoxin"/>
</dbReference>
<keyword evidence="5 10" id="KW-0812">Transmembrane</keyword>
<dbReference type="Pfam" id="PF00116">
    <property type="entry name" value="COX2"/>
    <property type="match status" value="1"/>
</dbReference>
<keyword evidence="10" id="KW-0496">Mitochondrion</keyword>
<dbReference type="EMBL" id="LGAV01000015">
    <property type="protein sequence ID" value="KOS12411.1"/>
    <property type="molecule type" value="Genomic_DNA"/>
</dbReference>
<accession>A0A0M8MRX5</accession>
<dbReference type="VEuPathDB" id="FungiDB:Malapachy_1280"/>
<dbReference type="OrthoDB" id="531329at2759"/>
<dbReference type="STRING" id="77020.A0A0M8MRX5"/>
<keyword evidence="4 10" id="KW-0679">Respiratory chain</keyword>
<comment type="function">
    <text evidence="10">Component of the cytochrome c oxidase, the last enzyme in the mitochondrial electron transport chain which drives oxidative phosphorylation. The respiratory chain contains 3 multisubunit complexes succinate dehydrogenase (complex II, CII), ubiquinol-cytochrome c oxidoreductase (cytochrome b-c1 complex, complex III, CIII) and cytochrome c oxidase (complex IV, CIV), that cooperate to transfer electrons derived from NADH and succinate to molecular oxygen, creating an electrochemical gradient over the inner membrane that drives transmembrane transport and the ATP synthase. Cytochrome c oxidase is the component of the respiratory chain that catalyzes the reduction of oxygen to water. Electrons originating from reduced cytochrome c in the intermembrane space (IMS) are transferred via the dinuclear copper A center (CU(A)) of subunit 2 and heme A of subunit 1 to the active site in subunit 1, a binuclear center (BNC) formed by heme A3 and copper B (CU(B)). The BNC reduces molecular oxygen to 2 water molecules using 4 electrons from cytochrome c in the IMS and 4 protons from the mitochondrial matrix.</text>
</comment>
<protein>
    <recommendedName>
        <fullName evidence="10">Cytochrome c oxidase subunit 2</fullName>
    </recommendedName>
</protein>
<dbReference type="AlphaFoldDB" id="A0A0M8MRX5"/>
<dbReference type="PANTHER" id="PTHR11432:SF3">
    <property type="entry name" value="NADH-UBIQUINONE OXIDOREDUCTASE CHAIN 1"/>
    <property type="match status" value="1"/>
</dbReference>
<feature type="transmembrane region" description="Helical" evidence="12">
    <location>
        <begin position="504"/>
        <end position="530"/>
    </location>
</feature>